<gene>
    <name evidence="1" type="ORF">SAMN04490356_4733</name>
</gene>
<accession>A0A1H4TSA9</accession>
<sequence>MPNRPRPALLTLTAAVLSGAVRALVSWLLSRTTQ</sequence>
<reference evidence="2" key="1">
    <citation type="submission" date="2016-10" db="EMBL/GenBank/DDBJ databases">
        <authorList>
            <person name="Varghese N."/>
            <person name="Submissions S."/>
        </authorList>
    </citation>
    <scope>NUCLEOTIDE SEQUENCE [LARGE SCALE GENOMIC DNA]</scope>
    <source>
        <strain evidence="2">DSM 40318</strain>
    </source>
</reference>
<name>A0A1H4TSA9_STRMJ</name>
<dbReference type="AlphaFoldDB" id="A0A1H4TSA9"/>
<evidence type="ECO:0000313" key="1">
    <source>
        <dbReference type="EMBL" id="SEC59098.1"/>
    </source>
</evidence>
<organism evidence="1 2">
    <name type="scientific">Streptomyces melanosporofaciens</name>
    <dbReference type="NCBI Taxonomy" id="67327"/>
    <lineage>
        <taxon>Bacteria</taxon>
        <taxon>Bacillati</taxon>
        <taxon>Actinomycetota</taxon>
        <taxon>Actinomycetes</taxon>
        <taxon>Kitasatosporales</taxon>
        <taxon>Streptomycetaceae</taxon>
        <taxon>Streptomyces</taxon>
        <taxon>Streptomyces violaceusniger group</taxon>
    </lineage>
</organism>
<evidence type="ECO:0000313" key="2">
    <source>
        <dbReference type="Proteomes" id="UP000198609"/>
    </source>
</evidence>
<dbReference type="Proteomes" id="UP000198609">
    <property type="component" value="Unassembled WGS sequence"/>
</dbReference>
<proteinExistence type="predicted"/>
<protein>
    <submittedName>
        <fullName evidence="1">Uncharacterized protein</fullName>
    </submittedName>
</protein>
<dbReference type="EMBL" id="FNST01000002">
    <property type="protein sequence ID" value="SEC59098.1"/>
    <property type="molecule type" value="Genomic_DNA"/>
</dbReference>
<keyword evidence="2" id="KW-1185">Reference proteome</keyword>